<evidence type="ECO:0000313" key="1">
    <source>
        <dbReference type="EMBL" id="JAE02117.1"/>
    </source>
</evidence>
<reference evidence="1" key="1">
    <citation type="submission" date="2014-09" db="EMBL/GenBank/DDBJ databases">
        <authorList>
            <person name="Magalhaes I.L.F."/>
            <person name="Oliveira U."/>
            <person name="Santos F.R."/>
            <person name="Vidigal T.H.D.A."/>
            <person name="Brescovit A.D."/>
            <person name="Santos A.J."/>
        </authorList>
    </citation>
    <scope>NUCLEOTIDE SEQUENCE</scope>
    <source>
        <tissue evidence="1">Shoot tissue taken approximately 20 cm above the soil surface</tissue>
    </source>
</reference>
<sequence length="29" mass="3330">MCINLLAMLRVSSCPNQPIMYNSVTTDKW</sequence>
<dbReference type="EMBL" id="GBRH01195779">
    <property type="protein sequence ID" value="JAE02117.1"/>
    <property type="molecule type" value="Transcribed_RNA"/>
</dbReference>
<organism evidence="1">
    <name type="scientific">Arundo donax</name>
    <name type="common">Giant reed</name>
    <name type="synonym">Donax arundinaceus</name>
    <dbReference type="NCBI Taxonomy" id="35708"/>
    <lineage>
        <taxon>Eukaryota</taxon>
        <taxon>Viridiplantae</taxon>
        <taxon>Streptophyta</taxon>
        <taxon>Embryophyta</taxon>
        <taxon>Tracheophyta</taxon>
        <taxon>Spermatophyta</taxon>
        <taxon>Magnoliopsida</taxon>
        <taxon>Liliopsida</taxon>
        <taxon>Poales</taxon>
        <taxon>Poaceae</taxon>
        <taxon>PACMAD clade</taxon>
        <taxon>Arundinoideae</taxon>
        <taxon>Arundineae</taxon>
        <taxon>Arundo</taxon>
    </lineage>
</organism>
<reference evidence="1" key="2">
    <citation type="journal article" date="2015" name="Data Brief">
        <title>Shoot transcriptome of the giant reed, Arundo donax.</title>
        <authorList>
            <person name="Barrero R.A."/>
            <person name="Guerrero F.D."/>
            <person name="Moolhuijzen P."/>
            <person name="Goolsby J.A."/>
            <person name="Tidwell J."/>
            <person name="Bellgard S.E."/>
            <person name="Bellgard M.I."/>
        </authorList>
    </citation>
    <scope>NUCLEOTIDE SEQUENCE</scope>
    <source>
        <tissue evidence="1">Shoot tissue taken approximately 20 cm above the soil surface</tissue>
    </source>
</reference>
<dbReference type="AlphaFoldDB" id="A0A0A9EPX6"/>
<name>A0A0A9EPX6_ARUDO</name>
<protein>
    <submittedName>
        <fullName evidence="1">Uncharacterized protein</fullName>
    </submittedName>
</protein>
<accession>A0A0A9EPX6</accession>
<proteinExistence type="predicted"/>